<dbReference type="Gene3D" id="3.20.20.100">
    <property type="entry name" value="NADP-dependent oxidoreductase domain"/>
    <property type="match status" value="1"/>
</dbReference>
<feature type="transmembrane region" description="Helical" evidence="2">
    <location>
        <begin position="12"/>
        <end position="37"/>
    </location>
</feature>
<evidence type="ECO:0000256" key="1">
    <source>
        <dbReference type="ARBA" id="ARBA00007905"/>
    </source>
</evidence>
<dbReference type="PROSITE" id="PS00062">
    <property type="entry name" value="ALDOKETO_REDUCTASE_2"/>
    <property type="match status" value="1"/>
</dbReference>
<dbReference type="PRINTS" id="PR00069">
    <property type="entry name" value="ALDKETRDTASE"/>
</dbReference>
<sequence length="384" mass="43161">MKTQNQLLVQLLVYFDFLPFSCHLISLLFSGFFFVSFPFLSPIISIFLSTQYSFSPILFGDYILSLSLQSPPGKVAEAVKAAIAAGYRHIDGAAVYNNETEVGEGIQAMIKDGVVKREELFVVSKVCQLAPFSTRFAFKKWKAKCRFSRFVMNENIFMACIIVSQLWCTFHEKALVKGACQKTLSDLKLDYLDLYLVHWPMGFKPGPDQFPLDSEGLAIGDDTNFLDTWEAMEELVDAGLVKAIGISNFNREQIEAILDKPGLKYKPANNQIECHPYLTQEKLISYCQTKGITVTAYSPLGSPDRPWAKPEDPSLLDDPNIKAIAEKHKKTSAQVLIRFHIQRNVIVIPKSVTPQRIQENFQVSSSSEVLLSVRSWNHSVASTV</sequence>
<dbReference type="InterPro" id="IPR020471">
    <property type="entry name" value="AKR"/>
</dbReference>
<evidence type="ECO:0000313" key="4">
    <source>
        <dbReference type="Ensembl" id="ENSCCRP00020090102.1"/>
    </source>
</evidence>
<comment type="similarity">
    <text evidence="1">Belongs to the aldo/keto reductase family.</text>
</comment>
<keyword evidence="2" id="KW-0812">Transmembrane</keyword>
<protein>
    <submittedName>
        <fullName evidence="4">Aldo-keto reductase family 1, member B1 (aldose reductase), tandem duplicate 2</fullName>
    </submittedName>
</protein>
<evidence type="ECO:0000259" key="3">
    <source>
        <dbReference type="Pfam" id="PF00248"/>
    </source>
</evidence>
<dbReference type="AlphaFoldDB" id="A0A8C2J8W3"/>
<dbReference type="SUPFAM" id="SSF51430">
    <property type="entry name" value="NAD(P)-linked oxidoreductase"/>
    <property type="match status" value="1"/>
</dbReference>
<accession>A0A8C2J8W3</accession>
<dbReference type="PROSITE" id="PS00063">
    <property type="entry name" value="ALDOKETO_REDUCTASE_3"/>
    <property type="match status" value="1"/>
</dbReference>
<dbReference type="InterPro" id="IPR036812">
    <property type="entry name" value="NAD(P)_OxRdtase_dom_sf"/>
</dbReference>
<evidence type="ECO:0000313" key="5">
    <source>
        <dbReference type="Proteomes" id="UP000694701"/>
    </source>
</evidence>
<dbReference type="InterPro" id="IPR023210">
    <property type="entry name" value="NADP_OxRdtase_dom"/>
</dbReference>
<dbReference type="InterPro" id="IPR018170">
    <property type="entry name" value="Aldo/ket_reductase_CS"/>
</dbReference>
<organism evidence="4 5">
    <name type="scientific">Cyprinus carpio</name>
    <name type="common">Common carp</name>
    <dbReference type="NCBI Taxonomy" id="7962"/>
    <lineage>
        <taxon>Eukaryota</taxon>
        <taxon>Metazoa</taxon>
        <taxon>Chordata</taxon>
        <taxon>Craniata</taxon>
        <taxon>Vertebrata</taxon>
        <taxon>Euteleostomi</taxon>
        <taxon>Actinopterygii</taxon>
        <taxon>Neopterygii</taxon>
        <taxon>Teleostei</taxon>
        <taxon>Ostariophysi</taxon>
        <taxon>Cypriniformes</taxon>
        <taxon>Cyprinidae</taxon>
        <taxon>Cyprininae</taxon>
        <taxon>Cyprinus</taxon>
    </lineage>
</organism>
<feature type="domain" description="NADP-dependent oxidoreductase" evidence="3">
    <location>
        <begin position="68"/>
        <end position="364"/>
    </location>
</feature>
<dbReference type="Pfam" id="PF00248">
    <property type="entry name" value="Aldo_ket_red"/>
    <property type="match status" value="1"/>
</dbReference>
<dbReference type="PROSITE" id="PS00798">
    <property type="entry name" value="ALDOKETO_REDUCTASE_1"/>
    <property type="match status" value="1"/>
</dbReference>
<dbReference type="PANTHER" id="PTHR11732">
    <property type="entry name" value="ALDO/KETO REDUCTASE"/>
    <property type="match status" value="1"/>
</dbReference>
<reference evidence="4" key="1">
    <citation type="submission" date="2025-08" db="UniProtKB">
        <authorList>
            <consortium name="Ensembl"/>
        </authorList>
    </citation>
    <scope>IDENTIFICATION</scope>
</reference>
<name>A0A8C2J8W3_CYPCA</name>
<keyword evidence="2" id="KW-0472">Membrane</keyword>
<dbReference type="Ensembl" id="ENSCCRT00020098491.1">
    <property type="protein sequence ID" value="ENSCCRP00020090102.1"/>
    <property type="gene ID" value="ENSCCRG00020040996.1"/>
</dbReference>
<dbReference type="Proteomes" id="UP000694701">
    <property type="component" value="Unplaced"/>
</dbReference>
<keyword evidence="2" id="KW-1133">Transmembrane helix</keyword>
<evidence type="ECO:0000256" key="2">
    <source>
        <dbReference type="SAM" id="Phobius"/>
    </source>
</evidence>
<dbReference type="GO" id="GO:0016491">
    <property type="term" value="F:oxidoreductase activity"/>
    <property type="evidence" value="ECO:0007669"/>
    <property type="project" value="InterPro"/>
</dbReference>
<proteinExistence type="inferred from homology"/>